<evidence type="ECO:0000256" key="1">
    <source>
        <dbReference type="SAM" id="Phobius"/>
    </source>
</evidence>
<keyword evidence="1" id="KW-0812">Transmembrane</keyword>
<keyword evidence="1" id="KW-1133">Transmembrane helix</keyword>
<dbReference type="AlphaFoldDB" id="A0A9D4QIN6"/>
<proteinExistence type="predicted"/>
<evidence type="ECO:0000313" key="2">
    <source>
        <dbReference type="EMBL" id="KAH3833041.1"/>
    </source>
</evidence>
<reference evidence="2" key="2">
    <citation type="submission" date="2020-11" db="EMBL/GenBank/DDBJ databases">
        <authorList>
            <person name="McCartney M.A."/>
            <person name="Auch B."/>
            <person name="Kono T."/>
            <person name="Mallez S."/>
            <person name="Becker A."/>
            <person name="Gohl D.M."/>
            <person name="Silverstein K.A.T."/>
            <person name="Koren S."/>
            <person name="Bechman K.B."/>
            <person name="Herman A."/>
            <person name="Abrahante J.E."/>
            <person name="Garbe J."/>
        </authorList>
    </citation>
    <scope>NUCLEOTIDE SEQUENCE</scope>
    <source>
        <strain evidence="2">Duluth1</strain>
        <tissue evidence="2">Whole animal</tissue>
    </source>
</reference>
<evidence type="ECO:0000313" key="3">
    <source>
        <dbReference type="Proteomes" id="UP000828390"/>
    </source>
</evidence>
<accession>A0A9D4QIN6</accession>
<feature type="transmembrane region" description="Helical" evidence="1">
    <location>
        <begin position="88"/>
        <end position="105"/>
    </location>
</feature>
<feature type="transmembrane region" description="Helical" evidence="1">
    <location>
        <begin position="21"/>
        <end position="43"/>
    </location>
</feature>
<dbReference type="Proteomes" id="UP000828390">
    <property type="component" value="Unassembled WGS sequence"/>
</dbReference>
<dbReference type="EMBL" id="JAIWYP010000004">
    <property type="protein sequence ID" value="KAH3833041.1"/>
    <property type="molecule type" value="Genomic_DNA"/>
</dbReference>
<organism evidence="2 3">
    <name type="scientific">Dreissena polymorpha</name>
    <name type="common">Zebra mussel</name>
    <name type="synonym">Mytilus polymorpha</name>
    <dbReference type="NCBI Taxonomy" id="45954"/>
    <lineage>
        <taxon>Eukaryota</taxon>
        <taxon>Metazoa</taxon>
        <taxon>Spiralia</taxon>
        <taxon>Lophotrochozoa</taxon>
        <taxon>Mollusca</taxon>
        <taxon>Bivalvia</taxon>
        <taxon>Autobranchia</taxon>
        <taxon>Heteroconchia</taxon>
        <taxon>Euheterodonta</taxon>
        <taxon>Imparidentia</taxon>
        <taxon>Neoheterodontei</taxon>
        <taxon>Myida</taxon>
        <taxon>Dreissenoidea</taxon>
        <taxon>Dreissenidae</taxon>
        <taxon>Dreissena</taxon>
    </lineage>
</organism>
<keyword evidence="3" id="KW-1185">Reference proteome</keyword>
<feature type="transmembrane region" description="Helical" evidence="1">
    <location>
        <begin position="49"/>
        <end position="67"/>
    </location>
</feature>
<reference evidence="2" key="1">
    <citation type="journal article" date="2019" name="bioRxiv">
        <title>The Genome of the Zebra Mussel, Dreissena polymorpha: A Resource for Invasive Species Research.</title>
        <authorList>
            <person name="McCartney M.A."/>
            <person name="Auch B."/>
            <person name="Kono T."/>
            <person name="Mallez S."/>
            <person name="Zhang Y."/>
            <person name="Obille A."/>
            <person name="Becker A."/>
            <person name="Abrahante J.E."/>
            <person name="Garbe J."/>
            <person name="Badalamenti J.P."/>
            <person name="Herman A."/>
            <person name="Mangelson H."/>
            <person name="Liachko I."/>
            <person name="Sullivan S."/>
            <person name="Sone E.D."/>
            <person name="Koren S."/>
            <person name="Silverstein K.A.T."/>
            <person name="Beckman K.B."/>
            <person name="Gohl D.M."/>
        </authorList>
    </citation>
    <scope>NUCLEOTIDE SEQUENCE</scope>
    <source>
        <strain evidence="2">Duluth1</strain>
        <tissue evidence="2">Whole animal</tissue>
    </source>
</reference>
<name>A0A9D4QIN6_DREPO</name>
<comment type="caution">
    <text evidence="2">The sequence shown here is derived from an EMBL/GenBank/DDBJ whole genome shotgun (WGS) entry which is preliminary data.</text>
</comment>
<protein>
    <submittedName>
        <fullName evidence="2">Uncharacterized protein</fullName>
    </submittedName>
</protein>
<keyword evidence="1" id="KW-0472">Membrane</keyword>
<gene>
    <name evidence="2" type="ORF">DPMN_106343</name>
</gene>
<sequence>MANRGFEVLSQHCSSSHCVNTFFVTVNGGGVVVVVVLLVVVVVAAAASAAAAAAAAAVVVVVVVCITKMQNVASRVFTRNQPRPQRGHILLGHIINVASLVFTSFETKFELSLDIVNIIILTKFHQN</sequence>